<dbReference type="CDD" id="cd00190">
    <property type="entry name" value="Tryp_SPc"/>
    <property type="match status" value="1"/>
</dbReference>
<accession>A0AAV4WNT5</accession>
<dbReference type="SUPFAM" id="SSF50494">
    <property type="entry name" value="Trypsin-like serine proteases"/>
    <property type="match status" value="1"/>
</dbReference>
<dbReference type="PROSITE" id="PS50240">
    <property type="entry name" value="TRYPSIN_DOM"/>
    <property type="match status" value="1"/>
</dbReference>
<comment type="caution">
    <text evidence="5">The sequence shown here is derived from an EMBL/GenBank/DDBJ whole genome shotgun (WGS) entry which is preliminary data.</text>
</comment>
<feature type="chain" id="PRO_5043573770" evidence="3">
    <location>
        <begin position="23"/>
        <end position="324"/>
    </location>
</feature>
<organism evidence="5 6">
    <name type="scientific">Caerostris darwini</name>
    <dbReference type="NCBI Taxonomy" id="1538125"/>
    <lineage>
        <taxon>Eukaryota</taxon>
        <taxon>Metazoa</taxon>
        <taxon>Ecdysozoa</taxon>
        <taxon>Arthropoda</taxon>
        <taxon>Chelicerata</taxon>
        <taxon>Arachnida</taxon>
        <taxon>Araneae</taxon>
        <taxon>Araneomorphae</taxon>
        <taxon>Entelegynae</taxon>
        <taxon>Araneoidea</taxon>
        <taxon>Araneidae</taxon>
        <taxon>Caerostris</taxon>
    </lineage>
</organism>
<dbReference type="PANTHER" id="PTHR24256">
    <property type="entry name" value="TRYPTASE-RELATED"/>
    <property type="match status" value="1"/>
</dbReference>
<dbReference type="InterPro" id="IPR001254">
    <property type="entry name" value="Trypsin_dom"/>
</dbReference>
<evidence type="ECO:0000256" key="2">
    <source>
        <dbReference type="ARBA" id="ARBA00024195"/>
    </source>
</evidence>
<dbReference type="InterPro" id="IPR001314">
    <property type="entry name" value="Peptidase_S1A"/>
</dbReference>
<keyword evidence="3" id="KW-0732">Signal</keyword>
<sequence>MLIKLWIYGILCASCIIAEISANKQAIQTKTPRKKQRINSRFSRDFPDPHYPKAYKFFQESNVNETEDSNEIPDDMDTKIINGRPATEGEFPWMVALHFNDRFICSSFLISPTLVMTAAHCVKFENGVEPATAFYGIIGNIRREGPETRIQFLEVVAHPEYGTGAECDIALLRLSSPVEMNERIQQICIPQAGSSFDLVYIKAMGWGVTSNDAEQSPETLMVTDLSVTPRALCVFFYGLLGITITDKHICANSFKPTGVCYGDSGGPAVFEDTISGKPVAVGVASFISFLGCGRPLAPSVYTRIASYIDWITETVGENSDICFV</sequence>
<gene>
    <name evidence="5" type="primary">DERP3</name>
    <name evidence="5" type="ORF">CDAR_32481</name>
</gene>
<dbReference type="Proteomes" id="UP001054837">
    <property type="component" value="Unassembled WGS sequence"/>
</dbReference>
<proteinExistence type="inferred from homology"/>
<dbReference type="InterPro" id="IPR051487">
    <property type="entry name" value="Ser/Thr_Proteases_Immune/Dev"/>
</dbReference>
<dbReference type="FunFam" id="2.40.10.10:FF:000068">
    <property type="entry name" value="transmembrane protease serine 2"/>
    <property type="match status" value="1"/>
</dbReference>
<dbReference type="GO" id="GO:0004252">
    <property type="term" value="F:serine-type endopeptidase activity"/>
    <property type="evidence" value="ECO:0007669"/>
    <property type="project" value="InterPro"/>
</dbReference>
<evidence type="ECO:0000313" key="5">
    <source>
        <dbReference type="EMBL" id="GIY83615.1"/>
    </source>
</evidence>
<keyword evidence="6" id="KW-1185">Reference proteome</keyword>
<dbReference type="InterPro" id="IPR043504">
    <property type="entry name" value="Peptidase_S1_PA_chymotrypsin"/>
</dbReference>
<dbReference type="GO" id="GO:0006508">
    <property type="term" value="P:proteolysis"/>
    <property type="evidence" value="ECO:0007669"/>
    <property type="project" value="InterPro"/>
</dbReference>
<evidence type="ECO:0000256" key="1">
    <source>
        <dbReference type="ARBA" id="ARBA00023157"/>
    </source>
</evidence>
<dbReference type="PRINTS" id="PR00722">
    <property type="entry name" value="CHYMOTRYPSIN"/>
</dbReference>
<name>A0AAV4WNT5_9ARAC</name>
<evidence type="ECO:0000313" key="6">
    <source>
        <dbReference type="Proteomes" id="UP001054837"/>
    </source>
</evidence>
<dbReference type="InterPro" id="IPR009003">
    <property type="entry name" value="Peptidase_S1_PA"/>
</dbReference>
<dbReference type="PROSITE" id="PS00134">
    <property type="entry name" value="TRYPSIN_HIS"/>
    <property type="match status" value="1"/>
</dbReference>
<reference evidence="5 6" key="1">
    <citation type="submission" date="2021-06" db="EMBL/GenBank/DDBJ databases">
        <title>Caerostris darwini draft genome.</title>
        <authorList>
            <person name="Kono N."/>
            <person name="Arakawa K."/>
        </authorList>
    </citation>
    <scope>NUCLEOTIDE SEQUENCE [LARGE SCALE GENOMIC DNA]</scope>
</reference>
<feature type="signal peptide" evidence="3">
    <location>
        <begin position="1"/>
        <end position="22"/>
    </location>
</feature>
<dbReference type="InterPro" id="IPR018114">
    <property type="entry name" value="TRYPSIN_HIS"/>
</dbReference>
<evidence type="ECO:0000259" key="4">
    <source>
        <dbReference type="PROSITE" id="PS50240"/>
    </source>
</evidence>
<protein>
    <submittedName>
        <fullName evidence="5">Mite allergen Der p 3</fullName>
    </submittedName>
</protein>
<dbReference type="SMART" id="SM00020">
    <property type="entry name" value="Tryp_SPc"/>
    <property type="match status" value="1"/>
</dbReference>
<dbReference type="Gene3D" id="2.40.10.10">
    <property type="entry name" value="Trypsin-like serine proteases"/>
    <property type="match status" value="1"/>
</dbReference>
<dbReference type="AlphaFoldDB" id="A0AAV4WNT5"/>
<feature type="domain" description="Peptidase S1" evidence="4">
    <location>
        <begin position="80"/>
        <end position="316"/>
    </location>
</feature>
<evidence type="ECO:0000256" key="3">
    <source>
        <dbReference type="SAM" id="SignalP"/>
    </source>
</evidence>
<dbReference type="Pfam" id="PF00089">
    <property type="entry name" value="Trypsin"/>
    <property type="match status" value="1"/>
</dbReference>
<comment type="similarity">
    <text evidence="2">Belongs to the peptidase S1 family. CLIP subfamily.</text>
</comment>
<keyword evidence="1" id="KW-1015">Disulfide bond</keyword>
<dbReference type="EMBL" id="BPLQ01014835">
    <property type="protein sequence ID" value="GIY83615.1"/>
    <property type="molecule type" value="Genomic_DNA"/>
</dbReference>